<evidence type="ECO:0000256" key="1">
    <source>
        <dbReference type="SAM" id="Phobius"/>
    </source>
</evidence>
<dbReference type="HOGENOM" id="CLU_1743810_0_0_1"/>
<dbReference type="Gramene" id="EOX95045">
    <property type="protein sequence ID" value="EOX95045"/>
    <property type="gene ID" value="TCM_004630"/>
</dbReference>
<keyword evidence="1" id="KW-0472">Membrane</keyword>
<proteinExistence type="predicted"/>
<sequence>MRQLKFHEKKLLKKVIFLEWKKEGGHRENLVMHRYHVTGRDDYKKYNMGVIPTKKSLALCDRLSVSFFRRIVVEVLFLSSSNFLCYFFVYIRRLSIILVHLKFARSIPTPTHKPIDLHSYLAWHHLTFPIPFPIVATSPLPTLTISNIAQ</sequence>
<protein>
    <submittedName>
        <fullName evidence="2">Alpha-L RNA-binding motif/Ribosomal protein S4 family protein</fullName>
    </submittedName>
</protein>
<accession>A0A061DQP2</accession>
<reference evidence="2 3" key="1">
    <citation type="journal article" date="2013" name="Genome Biol.">
        <title>The genome sequence of the most widely cultivated cacao type and its use to identify candidate genes regulating pod color.</title>
        <authorList>
            <person name="Motamayor J.C."/>
            <person name="Mockaitis K."/>
            <person name="Schmutz J."/>
            <person name="Haiminen N."/>
            <person name="Iii D.L."/>
            <person name="Cornejo O."/>
            <person name="Findley S.D."/>
            <person name="Zheng P."/>
            <person name="Utro F."/>
            <person name="Royaert S."/>
            <person name="Saski C."/>
            <person name="Jenkins J."/>
            <person name="Podicheti R."/>
            <person name="Zhao M."/>
            <person name="Scheffler B.E."/>
            <person name="Stack J.C."/>
            <person name="Feltus F.A."/>
            <person name="Mustiga G.M."/>
            <person name="Amores F."/>
            <person name="Phillips W."/>
            <person name="Marelli J.P."/>
            <person name="May G.D."/>
            <person name="Shapiro H."/>
            <person name="Ma J."/>
            <person name="Bustamante C.D."/>
            <person name="Schnell R.J."/>
            <person name="Main D."/>
            <person name="Gilbert D."/>
            <person name="Parida L."/>
            <person name="Kuhn D.N."/>
        </authorList>
    </citation>
    <scope>NUCLEOTIDE SEQUENCE [LARGE SCALE GENOMIC DNA]</scope>
    <source>
        <strain evidence="3">cv. Matina 1-6</strain>
    </source>
</reference>
<dbReference type="InParanoid" id="A0A061DQP2"/>
<dbReference type="STRING" id="3641.A0A061DQP2"/>
<dbReference type="eggNOG" id="KOG4655">
    <property type="taxonomic scope" value="Eukaryota"/>
</dbReference>
<keyword evidence="3" id="KW-1185">Reference proteome</keyword>
<keyword evidence="1" id="KW-0812">Transmembrane</keyword>
<organism evidence="2 3">
    <name type="scientific">Theobroma cacao</name>
    <name type="common">Cacao</name>
    <name type="synonym">Cocoa</name>
    <dbReference type="NCBI Taxonomy" id="3641"/>
    <lineage>
        <taxon>Eukaryota</taxon>
        <taxon>Viridiplantae</taxon>
        <taxon>Streptophyta</taxon>
        <taxon>Embryophyta</taxon>
        <taxon>Tracheophyta</taxon>
        <taxon>Spermatophyta</taxon>
        <taxon>Magnoliopsida</taxon>
        <taxon>eudicotyledons</taxon>
        <taxon>Gunneridae</taxon>
        <taxon>Pentapetalae</taxon>
        <taxon>rosids</taxon>
        <taxon>malvids</taxon>
        <taxon>Malvales</taxon>
        <taxon>Malvaceae</taxon>
        <taxon>Byttnerioideae</taxon>
        <taxon>Theobroma</taxon>
    </lineage>
</organism>
<name>A0A061DQP2_THECC</name>
<keyword evidence="1" id="KW-1133">Transmembrane helix</keyword>
<feature type="transmembrane region" description="Helical" evidence="1">
    <location>
        <begin position="71"/>
        <end position="91"/>
    </location>
</feature>
<dbReference type="EMBL" id="CM001879">
    <property type="protein sequence ID" value="EOX95045.1"/>
    <property type="molecule type" value="Genomic_DNA"/>
</dbReference>
<evidence type="ECO:0000313" key="2">
    <source>
        <dbReference type="EMBL" id="EOX95045.1"/>
    </source>
</evidence>
<gene>
    <name evidence="2" type="ORF">TCM_004630</name>
</gene>
<dbReference type="Proteomes" id="UP000026915">
    <property type="component" value="Chromosome 1"/>
</dbReference>
<evidence type="ECO:0000313" key="3">
    <source>
        <dbReference type="Proteomes" id="UP000026915"/>
    </source>
</evidence>
<dbReference type="AlphaFoldDB" id="A0A061DQP2"/>